<dbReference type="AlphaFoldDB" id="A0A1M6F5P1"/>
<dbReference type="Proteomes" id="UP000184432">
    <property type="component" value="Unassembled WGS sequence"/>
</dbReference>
<sequence length="160" mass="18274">MKKVFYFLPIFALLVFTSCEKEETDEIINHDLETNPFKIETIENDNGKIFTLVPGLYGPNETAPSTKVTYTLILPPNFSNQAAQGNGTYHLDLYYQEYDSAIDGYTWTKTLSIDRPSNATTLILPAAHDGHKRNKWLIGYGLYNTDIGSWSRYKEIDINH</sequence>
<proteinExistence type="predicted"/>
<organism evidence="1 2">
    <name type="scientific">Aquimarina spongiae</name>
    <dbReference type="NCBI Taxonomy" id="570521"/>
    <lineage>
        <taxon>Bacteria</taxon>
        <taxon>Pseudomonadati</taxon>
        <taxon>Bacteroidota</taxon>
        <taxon>Flavobacteriia</taxon>
        <taxon>Flavobacteriales</taxon>
        <taxon>Flavobacteriaceae</taxon>
        <taxon>Aquimarina</taxon>
    </lineage>
</organism>
<protein>
    <submittedName>
        <fullName evidence="1">Uncharacterized protein</fullName>
    </submittedName>
</protein>
<keyword evidence="2" id="KW-1185">Reference proteome</keyword>
<gene>
    <name evidence="1" type="ORF">SAMN04488508_104106</name>
</gene>
<dbReference type="STRING" id="570521.SAMN04488508_104106"/>
<dbReference type="RefSeq" id="WP_073315938.1">
    <property type="nucleotide sequence ID" value="NZ_FQYP01000004.1"/>
</dbReference>
<dbReference type="PROSITE" id="PS51257">
    <property type="entry name" value="PROKAR_LIPOPROTEIN"/>
    <property type="match status" value="1"/>
</dbReference>
<evidence type="ECO:0000313" key="2">
    <source>
        <dbReference type="Proteomes" id="UP000184432"/>
    </source>
</evidence>
<dbReference type="OrthoDB" id="1164983at2"/>
<reference evidence="2" key="1">
    <citation type="submission" date="2016-11" db="EMBL/GenBank/DDBJ databases">
        <authorList>
            <person name="Varghese N."/>
            <person name="Submissions S."/>
        </authorList>
    </citation>
    <scope>NUCLEOTIDE SEQUENCE [LARGE SCALE GENOMIC DNA]</scope>
    <source>
        <strain evidence="2">DSM 22623</strain>
    </source>
</reference>
<dbReference type="EMBL" id="FQYP01000004">
    <property type="protein sequence ID" value="SHI93038.1"/>
    <property type="molecule type" value="Genomic_DNA"/>
</dbReference>
<name>A0A1M6F5P1_9FLAO</name>
<evidence type="ECO:0000313" key="1">
    <source>
        <dbReference type="EMBL" id="SHI93038.1"/>
    </source>
</evidence>
<accession>A0A1M6F5P1</accession>